<protein>
    <submittedName>
        <fullName evidence="1">Uncharacterized protein</fullName>
    </submittedName>
</protein>
<organism evidence="1">
    <name type="scientific">Panicum hallii</name>
    <dbReference type="NCBI Taxonomy" id="206008"/>
    <lineage>
        <taxon>Eukaryota</taxon>
        <taxon>Viridiplantae</taxon>
        <taxon>Streptophyta</taxon>
        <taxon>Embryophyta</taxon>
        <taxon>Tracheophyta</taxon>
        <taxon>Spermatophyta</taxon>
        <taxon>Magnoliopsida</taxon>
        <taxon>Liliopsida</taxon>
        <taxon>Poales</taxon>
        <taxon>Poaceae</taxon>
        <taxon>PACMAD clade</taxon>
        <taxon>Panicoideae</taxon>
        <taxon>Panicodae</taxon>
        <taxon>Paniceae</taxon>
        <taxon>Panicinae</taxon>
        <taxon>Panicum</taxon>
        <taxon>Panicum sect. Panicum</taxon>
    </lineage>
</organism>
<gene>
    <name evidence="1" type="ORF">PAHAL_7G099000</name>
</gene>
<name>A0A2T8IBM5_9POAL</name>
<reference evidence="1" key="1">
    <citation type="submission" date="2018-04" db="EMBL/GenBank/DDBJ databases">
        <title>WGS assembly of Panicum hallii.</title>
        <authorList>
            <person name="Lovell J."/>
            <person name="Jenkins J."/>
            <person name="Lowry D."/>
            <person name="Mamidi S."/>
            <person name="Sreedasyam A."/>
            <person name="Weng X."/>
            <person name="Barry K."/>
            <person name="Bonette J."/>
            <person name="Campitelli B."/>
            <person name="Daum C."/>
            <person name="Gordon S."/>
            <person name="Gould B."/>
            <person name="Lipzen A."/>
            <person name="Macqueen A."/>
            <person name="Palacio-Mejia J."/>
            <person name="Plott C."/>
            <person name="Shakirov E."/>
            <person name="Shu S."/>
            <person name="Yoshinaga Y."/>
            <person name="Zane M."/>
            <person name="Rokhsar D."/>
            <person name="Grimwood J."/>
            <person name="Schmutz J."/>
            <person name="Juenger T."/>
        </authorList>
    </citation>
    <scope>NUCLEOTIDE SEQUENCE [LARGE SCALE GENOMIC DNA]</scope>
    <source>
        <strain evidence="1">FIL2</strain>
    </source>
</reference>
<dbReference type="Proteomes" id="UP000243499">
    <property type="component" value="Chromosome 7"/>
</dbReference>
<dbReference type="AlphaFoldDB" id="A0A2T8IBM5"/>
<proteinExistence type="predicted"/>
<dbReference type="EMBL" id="CM008052">
    <property type="protein sequence ID" value="PVH35072.1"/>
    <property type="molecule type" value="Genomic_DNA"/>
</dbReference>
<sequence length="113" mass="11933">MEALAVRAASRCCYCASCGVYLLRRQRRPLVRRAASWTMVPVPAGGRLPAAGAPGAPAAGDAAGAAARALPAAGAGSPWLVLVARPDRKHLLRHALFCCAGWWVHVGQTLWRH</sequence>
<evidence type="ECO:0000313" key="1">
    <source>
        <dbReference type="EMBL" id="PVH35072.1"/>
    </source>
</evidence>
<accession>A0A2T8IBM5</accession>
<dbReference type="Gramene" id="PVH35072">
    <property type="protein sequence ID" value="PVH35072"/>
    <property type="gene ID" value="PAHAL_7G099000"/>
</dbReference>